<keyword evidence="2" id="KW-1185">Reference proteome</keyword>
<dbReference type="RefSeq" id="WP_395436997.1">
    <property type="nucleotide sequence ID" value="NZ_JBAWKC010000001.1"/>
</dbReference>
<proteinExistence type="predicted"/>
<sequence length="109" mass="12951">MPLSGSHMFGSIEETRVTFVEKGVSEERRDFLKRLLEHNGFEVIIQEDKKKAEEDPQLYTVAVTDMVFNPTIWVYERKLKTFDGHKVNQAYWEQRSEDTNPHYWNNGKK</sequence>
<protein>
    <submittedName>
        <fullName evidence="1">Uncharacterized protein</fullName>
    </submittedName>
</protein>
<reference evidence="1 2" key="1">
    <citation type="submission" date="2024-02" db="EMBL/GenBank/DDBJ databases">
        <title>A Gaetbulibacter species isolated from tidal flats and genomic insights of their niches.</title>
        <authorList>
            <person name="Ye Y."/>
        </authorList>
    </citation>
    <scope>NUCLEOTIDE SEQUENCE [LARGE SCALE GENOMIC DNA]</scope>
    <source>
        <strain evidence="1 2">KEM-8</strain>
    </source>
</reference>
<gene>
    <name evidence="1" type="ORF">V8G56_03100</name>
</gene>
<comment type="caution">
    <text evidence="1">The sequence shown here is derived from an EMBL/GenBank/DDBJ whole genome shotgun (WGS) entry which is preliminary data.</text>
</comment>
<accession>A0ABW7MRA7</accession>
<evidence type="ECO:0000313" key="2">
    <source>
        <dbReference type="Proteomes" id="UP001610104"/>
    </source>
</evidence>
<evidence type="ECO:0000313" key="1">
    <source>
        <dbReference type="EMBL" id="MFH6767712.1"/>
    </source>
</evidence>
<dbReference type="EMBL" id="JBAWKC010000001">
    <property type="protein sequence ID" value="MFH6767712.1"/>
    <property type="molecule type" value="Genomic_DNA"/>
</dbReference>
<name>A0ABW7MRA7_9FLAO</name>
<organism evidence="1 2">
    <name type="scientific">Gaetbulibacter aquiaggeris</name>
    <dbReference type="NCBI Taxonomy" id="1735373"/>
    <lineage>
        <taxon>Bacteria</taxon>
        <taxon>Pseudomonadati</taxon>
        <taxon>Bacteroidota</taxon>
        <taxon>Flavobacteriia</taxon>
        <taxon>Flavobacteriales</taxon>
        <taxon>Flavobacteriaceae</taxon>
        <taxon>Gaetbulibacter</taxon>
    </lineage>
</organism>
<dbReference type="Proteomes" id="UP001610104">
    <property type="component" value="Unassembled WGS sequence"/>
</dbReference>